<dbReference type="Proteomes" id="UP000198854">
    <property type="component" value="Unassembled WGS sequence"/>
</dbReference>
<gene>
    <name evidence="1" type="ORF">SAMN04488136_11924</name>
</gene>
<reference evidence="1 2" key="1">
    <citation type="submission" date="2016-10" db="EMBL/GenBank/DDBJ databases">
        <authorList>
            <person name="de Groot N.N."/>
        </authorList>
    </citation>
    <scope>NUCLEOTIDE SEQUENCE [LARGE SCALE GENOMIC DNA]</scope>
    <source>
        <strain evidence="1 2">CGMCC 1.10228</strain>
    </source>
</reference>
<protein>
    <submittedName>
        <fullName evidence="1">Uncharacterized protein</fullName>
    </submittedName>
</protein>
<dbReference type="RefSeq" id="WP_093275727.1">
    <property type="nucleotide sequence ID" value="NZ_FNDD01000019.1"/>
</dbReference>
<dbReference type="PANTHER" id="PTHR37315:SF1">
    <property type="entry name" value="UPF0311 PROTEIN BLR7842"/>
    <property type="match status" value="1"/>
</dbReference>
<dbReference type="AlphaFoldDB" id="A0A1G8DBC1"/>
<dbReference type="OrthoDB" id="5294829at2"/>
<evidence type="ECO:0000313" key="1">
    <source>
        <dbReference type="EMBL" id="SDH54689.1"/>
    </source>
</evidence>
<accession>A0A1G8DBC1</accession>
<dbReference type="PANTHER" id="PTHR37315">
    <property type="entry name" value="UPF0311 PROTEIN BLR7842"/>
    <property type="match status" value="1"/>
</dbReference>
<dbReference type="STRING" id="861298.SAMN04488136_11924"/>
<dbReference type="InterPro" id="IPR020915">
    <property type="entry name" value="UPF0311"/>
</dbReference>
<keyword evidence="2" id="KW-1185">Reference proteome</keyword>
<dbReference type="Gene3D" id="2.40.160.20">
    <property type="match status" value="1"/>
</dbReference>
<dbReference type="EMBL" id="FNDD01000019">
    <property type="protein sequence ID" value="SDH54689.1"/>
    <property type="molecule type" value="Genomic_DNA"/>
</dbReference>
<proteinExistence type="predicted"/>
<sequence>MEPRLTLSFSVDIQVASPIVVSNSPTTGKRQLIPIQSGSVCGSIEGEVLPGGIDSQIIDPNGICRLSARYALKLSNGTVYIENNGIRTVPEAYRAMLFSDDMSFFSELEPQDIYFKAVPSFEVDTPELSWLTESIFVCSGRRTQDGVMLDFYQVN</sequence>
<dbReference type="Pfam" id="PF11578">
    <property type="entry name" value="DUF3237"/>
    <property type="match status" value="1"/>
</dbReference>
<evidence type="ECO:0000313" key="2">
    <source>
        <dbReference type="Proteomes" id="UP000198854"/>
    </source>
</evidence>
<name>A0A1G8DBC1_9VIBR</name>
<organism evidence="1 2">
    <name type="scientific">Vibrio xiamenensis</name>
    <dbReference type="NCBI Taxonomy" id="861298"/>
    <lineage>
        <taxon>Bacteria</taxon>
        <taxon>Pseudomonadati</taxon>
        <taxon>Pseudomonadota</taxon>
        <taxon>Gammaproteobacteria</taxon>
        <taxon>Vibrionales</taxon>
        <taxon>Vibrionaceae</taxon>
        <taxon>Vibrio</taxon>
    </lineage>
</organism>